<sequence length="555" mass="61111">MIHSSFLDHPLIEVTTLGDFLLDAARRWPDSELLVVDEHRISYIEMAERAVAKAGALQAMGVQSGDHVGILAPNQVEVIEMLFAISLSGAVAVLLNGRYKSTELAYVIENSDLRWLFTSDRVPDHVSYIQLLYGALNGLREAQDPFALSLPSAPKLKGIVLMEPASPPGFLNNDQFLQFTKKTTPQEVWQRRSEVSLSDPCLMMYTSGTTALPKGCPVSHEALVRTAIEVGSRLTLTKEDKMWNPLPMFHMSFILPFLAVLRKGGSSSSCVHFQAGPSLEMIAKEEASFLFVAFPTVMSALLNHDDFSLKKLSKVRLINNVGAPAQLKINMSAIPNATHITAYGSTEITGVASFSHPEDSDDIRAYRSGRPFNGIKVKIVNPETLAELPPGEHGEILVSGFSVLKGYYKSPEKNAEAFDEYGWFRTGDIGSVDTLGRIAYHGRIKDMLKVGGENVAAVEIESFLSQHPAVALAQVVGVPDNKLLEVAAAFIELRPNTHCSEEQLIDFCSGKIASFKIPRYIRFVKEWPMSSTKIQKYKLSEILITELALDKSDLS</sequence>
<reference evidence="5 6" key="1">
    <citation type="journal article" date="2010" name="J. Bacteriol.">
        <title>Genome sequence of the oligotrophic marine Gammaproteobacterium HTCC2143, isolated from the Oregon Coast.</title>
        <authorList>
            <person name="Oh H.M."/>
            <person name="Kang I."/>
            <person name="Ferriera S."/>
            <person name="Giovannoni S.J."/>
            <person name="Cho J.C."/>
        </authorList>
    </citation>
    <scope>NUCLEOTIDE SEQUENCE [LARGE SCALE GENOMIC DNA]</scope>
    <source>
        <strain evidence="5 6">HTCC2143</strain>
    </source>
</reference>
<name>A0YE98_9GAMM</name>
<comment type="similarity">
    <text evidence="1">Belongs to the ATP-dependent AMP-binding enzyme family.</text>
</comment>
<keyword evidence="6" id="KW-1185">Reference proteome</keyword>
<protein>
    <submittedName>
        <fullName evidence="5">AMP-dependent synthetase and ligase</fullName>
    </submittedName>
</protein>
<dbReference type="STRING" id="247633.GP2143_02384"/>
<dbReference type="GO" id="GO:0006631">
    <property type="term" value="P:fatty acid metabolic process"/>
    <property type="evidence" value="ECO:0007669"/>
    <property type="project" value="TreeGrafter"/>
</dbReference>
<dbReference type="Pfam" id="PF00501">
    <property type="entry name" value="AMP-binding"/>
    <property type="match status" value="1"/>
</dbReference>
<comment type="caution">
    <text evidence="5">The sequence shown here is derived from an EMBL/GenBank/DDBJ whole genome shotgun (WGS) entry which is preliminary data.</text>
</comment>
<evidence type="ECO:0000259" key="4">
    <source>
        <dbReference type="Pfam" id="PF13193"/>
    </source>
</evidence>
<dbReference type="AlphaFoldDB" id="A0YE98"/>
<dbReference type="GO" id="GO:0031956">
    <property type="term" value="F:medium-chain fatty acid-CoA ligase activity"/>
    <property type="evidence" value="ECO:0007669"/>
    <property type="project" value="TreeGrafter"/>
</dbReference>
<gene>
    <name evidence="5" type="ORF">GP2143_02384</name>
</gene>
<dbReference type="Gene3D" id="3.40.50.12780">
    <property type="entry name" value="N-terminal domain of ligase-like"/>
    <property type="match status" value="1"/>
</dbReference>
<dbReference type="OrthoDB" id="9761989at2"/>
<evidence type="ECO:0000259" key="3">
    <source>
        <dbReference type="Pfam" id="PF00501"/>
    </source>
</evidence>
<dbReference type="EMBL" id="AAVT01000006">
    <property type="protein sequence ID" value="EAW30734.1"/>
    <property type="molecule type" value="Genomic_DNA"/>
</dbReference>
<evidence type="ECO:0000313" key="5">
    <source>
        <dbReference type="EMBL" id="EAW30734.1"/>
    </source>
</evidence>
<dbReference type="InterPro" id="IPR045851">
    <property type="entry name" value="AMP-bd_C_sf"/>
</dbReference>
<feature type="domain" description="AMP-dependent synthetase/ligase" evidence="3">
    <location>
        <begin position="23"/>
        <end position="408"/>
    </location>
</feature>
<evidence type="ECO:0000313" key="6">
    <source>
        <dbReference type="Proteomes" id="UP000004931"/>
    </source>
</evidence>
<dbReference type="PANTHER" id="PTHR43201:SF5">
    <property type="entry name" value="MEDIUM-CHAIN ACYL-COA LIGASE ACSF2, MITOCHONDRIAL"/>
    <property type="match status" value="1"/>
</dbReference>
<dbReference type="eggNOG" id="COG0318">
    <property type="taxonomic scope" value="Bacteria"/>
</dbReference>
<evidence type="ECO:0000256" key="1">
    <source>
        <dbReference type="ARBA" id="ARBA00006432"/>
    </source>
</evidence>
<proteinExistence type="inferred from homology"/>
<dbReference type="InterPro" id="IPR025110">
    <property type="entry name" value="AMP-bd_C"/>
</dbReference>
<dbReference type="InterPro" id="IPR042099">
    <property type="entry name" value="ANL_N_sf"/>
</dbReference>
<feature type="domain" description="AMP-binding enzyme C-terminal" evidence="4">
    <location>
        <begin position="459"/>
        <end position="530"/>
    </location>
</feature>
<dbReference type="InterPro" id="IPR000873">
    <property type="entry name" value="AMP-dep_synth/lig_dom"/>
</dbReference>
<dbReference type="SUPFAM" id="SSF56801">
    <property type="entry name" value="Acetyl-CoA synthetase-like"/>
    <property type="match status" value="1"/>
</dbReference>
<dbReference type="PANTHER" id="PTHR43201">
    <property type="entry name" value="ACYL-COA SYNTHETASE"/>
    <property type="match status" value="1"/>
</dbReference>
<dbReference type="Pfam" id="PF13193">
    <property type="entry name" value="AMP-binding_C"/>
    <property type="match status" value="1"/>
</dbReference>
<accession>A0YE98</accession>
<keyword evidence="2 5" id="KW-0436">Ligase</keyword>
<evidence type="ECO:0000256" key="2">
    <source>
        <dbReference type="ARBA" id="ARBA00022598"/>
    </source>
</evidence>
<dbReference type="Gene3D" id="3.30.300.30">
    <property type="match status" value="1"/>
</dbReference>
<dbReference type="Proteomes" id="UP000004931">
    <property type="component" value="Unassembled WGS sequence"/>
</dbReference>
<organism evidence="5 6">
    <name type="scientific">marine gamma proteobacterium HTCC2143</name>
    <dbReference type="NCBI Taxonomy" id="247633"/>
    <lineage>
        <taxon>Bacteria</taxon>
        <taxon>Pseudomonadati</taxon>
        <taxon>Pseudomonadota</taxon>
        <taxon>Gammaproteobacteria</taxon>
        <taxon>Cellvibrionales</taxon>
        <taxon>Spongiibacteraceae</taxon>
        <taxon>BD1-7 clade</taxon>
    </lineage>
</organism>